<reference evidence="2 3" key="1">
    <citation type="submission" date="2017-04" db="EMBL/GenBank/DDBJ databases">
        <title>Whole genome sequence of Bdellovibrio bacteriovorus strain SSB218315.</title>
        <authorList>
            <person name="Oyedara O."/>
            <person name="Rodriguez-Perez M.A."/>
        </authorList>
    </citation>
    <scope>NUCLEOTIDE SEQUENCE [LARGE SCALE GENOMIC DNA]</scope>
    <source>
        <strain evidence="2 3">SSB218315</strain>
    </source>
</reference>
<accession>A0A1Z3NB93</accession>
<gene>
    <name evidence="2" type="ORF">B9G79_14725</name>
</gene>
<feature type="chain" id="PRO_5012102504" evidence="1">
    <location>
        <begin position="19"/>
        <end position="277"/>
    </location>
</feature>
<evidence type="ECO:0000313" key="3">
    <source>
        <dbReference type="Proteomes" id="UP000197003"/>
    </source>
</evidence>
<evidence type="ECO:0000313" key="2">
    <source>
        <dbReference type="EMBL" id="ASD64729.1"/>
    </source>
</evidence>
<evidence type="ECO:0000256" key="1">
    <source>
        <dbReference type="SAM" id="SignalP"/>
    </source>
</evidence>
<organism evidence="2 3">
    <name type="scientific">Bdellovibrio bacteriovorus</name>
    <dbReference type="NCBI Taxonomy" id="959"/>
    <lineage>
        <taxon>Bacteria</taxon>
        <taxon>Pseudomonadati</taxon>
        <taxon>Bdellovibrionota</taxon>
        <taxon>Bdellovibrionia</taxon>
        <taxon>Bdellovibrionales</taxon>
        <taxon>Pseudobdellovibrionaceae</taxon>
        <taxon>Bdellovibrio</taxon>
    </lineage>
</organism>
<dbReference type="AlphaFoldDB" id="A0A1Z3NB93"/>
<dbReference type="OrthoDB" id="5291348at2"/>
<proteinExistence type="predicted"/>
<feature type="signal peptide" evidence="1">
    <location>
        <begin position="1"/>
        <end position="18"/>
    </location>
</feature>
<dbReference type="Proteomes" id="UP000197003">
    <property type="component" value="Chromosome"/>
</dbReference>
<dbReference type="EMBL" id="CP020946">
    <property type="protein sequence ID" value="ASD64729.1"/>
    <property type="molecule type" value="Genomic_DNA"/>
</dbReference>
<sequence>MKALLVTLIAVFSCPALAQVDVTVSSSSEDIFVCNLTRTASPVAPSPGSFSGSVSYEDLSSPVSSPWRNRSVGLALNEDSDKLFSFANQWLSRITRLKMSFSYETMGVGYKVHICYLGPLAQCKGNNGNGEGHGYGNCKNNGNNGNGVGNGNTGEEDFSERIYSLAANVRNSANAYTAAANLYYRVTTSCDLRSGRTDTRQANQVSPGDSMQVDYSYTTNWAAFDGTFRDNVMVLNANWPQRAPKFCEVVFEFKEASAAARSNVLTDNEIELSVDIF</sequence>
<protein>
    <submittedName>
        <fullName evidence="2">Pilus assembly protein</fullName>
    </submittedName>
</protein>
<keyword evidence="1" id="KW-0732">Signal</keyword>
<dbReference type="RefSeq" id="WP_088566177.1">
    <property type="nucleotide sequence ID" value="NZ_CP020946.1"/>
</dbReference>
<name>A0A1Z3NB93_BDEBC</name>